<organism evidence="1">
    <name type="scientific">Enterobacter cloacae</name>
    <dbReference type="NCBI Taxonomy" id="550"/>
    <lineage>
        <taxon>Bacteria</taxon>
        <taxon>Pseudomonadati</taxon>
        <taxon>Pseudomonadota</taxon>
        <taxon>Gammaproteobacteria</taxon>
        <taxon>Enterobacterales</taxon>
        <taxon>Enterobacteriaceae</taxon>
        <taxon>Enterobacter</taxon>
        <taxon>Enterobacter cloacae complex</taxon>
    </lineage>
</organism>
<dbReference type="EMBL" id="KP868646">
    <property type="protein sequence ID" value="AKN19657.1"/>
    <property type="molecule type" value="Genomic_DNA"/>
</dbReference>
<sequence length="43" mass="4576">MKCQEKEGRVSAPLSIRLCALCLSDVAGSTSMHASTVLNQIQV</sequence>
<keyword evidence="1" id="KW-0614">Plasmid</keyword>
<protein>
    <submittedName>
        <fullName evidence="1">Uncharacterized protein</fullName>
    </submittedName>
</protein>
<dbReference type="AlphaFoldDB" id="A0A0K0NPM9"/>
<proteinExistence type="predicted"/>
<gene>
    <name evidence="1" type="ORF">pKPC2_EC14653_00054</name>
</gene>
<reference evidence="1" key="1">
    <citation type="journal article" date="2015" name="Antimicrob. Agents Chemother.">
        <title>Characterization of an Enterobacter cloacae Strain Producing both KPC and NDM Carbapenemases by Whole-Genome Sequencing.</title>
        <authorList>
            <person name="Wu W."/>
            <person name="Feng Y."/>
            <person name="Carattoli A."/>
            <person name="Zong Z."/>
        </authorList>
    </citation>
    <scope>NUCLEOTIDE SEQUENCE</scope>
    <source>
        <strain evidence="1">WCHECl-14653</strain>
        <plasmid evidence="1">pKPC2-EC14653</plasmid>
    </source>
</reference>
<geneLocation type="plasmid" evidence="1">
    <name>pKPC2-EC14653</name>
</geneLocation>
<evidence type="ECO:0000313" key="1">
    <source>
        <dbReference type="EMBL" id="AKN19657.1"/>
    </source>
</evidence>
<accession>A0A0K0NPM9</accession>
<name>A0A0K0NPM9_ENTCL</name>